<evidence type="ECO:0000256" key="1">
    <source>
        <dbReference type="ARBA" id="ARBA00022679"/>
    </source>
</evidence>
<dbReference type="Pfam" id="PF00201">
    <property type="entry name" value="UDPGT"/>
    <property type="match status" value="1"/>
</dbReference>
<accession>A0A0A9AWJ2</accession>
<dbReference type="CDD" id="cd03784">
    <property type="entry name" value="GT1_Gtf-like"/>
    <property type="match status" value="1"/>
</dbReference>
<dbReference type="SUPFAM" id="SSF53756">
    <property type="entry name" value="UDP-Glycosyltransferase/glycogen phosphorylase"/>
    <property type="match status" value="1"/>
</dbReference>
<proteinExistence type="predicted"/>
<dbReference type="PANTHER" id="PTHR48049:SF84">
    <property type="entry name" value="UDP-GLYCOSYLTRANSFERASE 79A6"/>
    <property type="match status" value="1"/>
</dbReference>
<name>A0A0A9AWJ2_ARUDO</name>
<sequence length="467" mass="50049">MSGSGKDGAGGDIHVAMIPWLAFGHISPFAQLARKLVSGAGGVRVTFLTAAGNVPRVEAMLASAVGAATVVPLHLPHVAGLPTGAASTAELSADGAELLKVAFDGTQPQVAALLAELHPDAVLFDFASQWVCDIAAPLGIKALQFSVFSAVTAYAVVPARRLHGPHPSPDDLMSAPAGFPRESPLATVPSYQALDFTYIFTSFDGQPSVYDRVTAGVEASAGIVTKTCMEMEGPYINYLSTQFRKPVLLAGPVVPDPPQGHLEERWASWLSKFPDNTVVFASFGSETFLPAAAATELLLGLEATNRPFFAVLNFPKGADVEAELKRRIPPGFEERVRDRGVVHTGWVQQQHILRHRSVGCYVNHAGFSSVVEGLVAGCRLVLLPMKGDQYLNAALFARELRVGVEVVRRSEDGWFGRHNVRDAVAAAVADGGEGDGRKWREFLMDDAVQRRFAEKFVGDLKDLVRMA</sequence>
<organism evidence="2">
    <name type="scientific">Arundo donax</name>
    <name type="common">Giant reed</name>
    <name type="synonym">Donax arundinaceus</name>
    <dbReference type="NCBI Taxonomy" id="35708"/>
    <lineage>
        <taxon>Eukaryota</taxon>
        <taxon>Viridiplantae</taxon>
        <taxon>Streptophyta</taxon>
        <taxon>Embryophyta</taxon>
        <taxon>Tracheophyta</taxon>
        <taxon>Spermatophyta</taxon>
        <taxon>Magnoliopsida</taxon>
        <taxon>Liliopsida</taxon>
        <taxon>Poales</taxon>
        <taxon>Poaceae</taxon>
        <taxon>PACMAD clade</taxon>
        <taxon>Arundinoideae</taxon>
        <taxon>Arundineae</taxon>
        <taxon>Arundo</taxon>
    </lineage>
</organism>
<dbReference type="PANTHER" id="PTHR48049">
    <property type="entry name" value="GLYCOSYLTRANSFERASE"/>
    <property type="match status" value="1"/>
</dbReference>
<protein>
    <recommendedName>
        <fullName evidence="3">Glycosyltransferase</fullName>
    </recommendedName>
</protein>
<dbReference type="Gene3D" id="3.40.50.2000">
    <property type="entry name" value="Glycogen Phosphorylase B"/>
    <property type="match status" value="2"/>
</dbReference>
<dbReference type="AlphaFoldDB" id="A0A0A9AWJ2"/>
<reference evidence="2" key="1">
    <citation type="submission" date="2014-09" db="EMBL/GenBank/DDBJ databases">
        <authorList>
            <person name="Magalhaes I.L.F."/>
            <person name="Oliveira U."/>
            <person name="Santos F.R."/>
            <person name="Vidigal T.H.D.A."/>
            <person name="Brescovit A.D."/>
            <person name="Santos A.J."/>
        </authorList>
    </citation>
    <scope>NUCLEOTIDE SEQUENCE</scope>
    <source>
        <tissue evidence="2">Shoot tissue taken approximately 20 cm above the soil surface</tissue>
    </source>
</reference>
<dbReference type="FunFam" id="3.40.50.2000:FF:000257">
    <property type="entry name" value="Glycosyltransferase"/>
    <property type="match status" value="1"/>
</dbReference>
<dbReference type="InterPro" id="IPR002213">
    <property type="entry name" value="UDP_glucos_trans"/>
</dbReference>
<dbReference type="EMBL" id="GBRH01243662">
    <property type="protein sequence ID" value="JAD54233.1"/>
    <property type="molecule type" value="Transcribed_RNA"/>
</dbReference>
<dbReference type="GO" id="GO:0035251">
    <property type="term" value="F:UDP-glucosyltransferase activity"/>
    <property type="evidence" value="ECO:0007669"/>
    <property type="project" value="InterPro"/>
</dbReference>
<keyword evidence="1" id="KW-0808">Transferase</keyword>
<evidence type="ECO:0000313" key="2">
    <source>
        <dbReference type="EMBL" id="JAD54233.1"/>
    </source>
</evidence>
<dbReference type="InterPro" id="IPR050481">
    <property type="entry name" value="UDP-glycosyltransf_plant"/>
</dbReference>
<evidence type="ECO:0008006" key="3">
    <source>
        <dbReference type="Google" id="ProtNLM"/>
    </source>
</evidence>
<reference evidence="2" key="2">
    <citation type="journal article" date="2015" name="Data Brief">
        <title>Shoot transcriptome of the giant reed, Arundo donax.</title>
        <authorList>
            <person name="Barrero R.A."/>
            <person name="Guerrero F.D."/>
            <person name="Moolhuijzen P."/>
            <person name="Goolsby J.A."/>
            <person name="Tidwell J."/>
            <person name="Bellgard S.E."/>
            <person name="Bellgard M.I."/>
        </authorList>
    </citation>
    <scope>NUCLEOTIDE SEQUENCE</scope>
    <source>
        <tissue evidence="2">Shoot tissue taken approximately 20 cm above the soil surface</tissue>
    </source>
</reference>